<evidence type="ECO:0000259" key="2">
    <source>
        <dbReference type="PROSITE" id="PS51747"/>
    </source>
</evidence>
<dbReference type="GO" id="GO:0005634">
    <property type="term" value="C:nucleus"/>
    <property type="evidence" value="ECO:0007669"/>
    <property type="project" value="TreeGrafter"/>
</dbReference>
<feature type="domain" description="CMP/dCMP-type deaminase" evidence="2">
    <location>
        <begin position="5"/>
        <end position="118"/>
    </location>
</feature>
<dbReference type="PROSITE" id="PS51747">
    <property type="entry name" value="CYT_DCMP_DEAMINASES_2"/>
    <property type="match status" value="1"/>
</dbReference>
<accession>A0A1B7SL34</accession>
<dbReference type="PANTHER" id="PTHR11079:SF149">
    <property type="entry name" value="TRNA-SPECIFIC ADENOSINE DEAMINASE 2"/>
    <property type="match status" value="1"/>
</dbReference>
<comment type="caution">
    <text evidence="3">The sequence shown here is derived from an EMBL/GenBank/DDBJ whole genome shotgun (WGS) entry which is preliminary data.</text>
</comment>
<evidence type="ECO:0000313" key="3">
    <source>
        <dbReference type="EMBL" id="KAH3669759.1"/>
    </source>
</evidence>
<dbReference type="GO" id="GO:0005737">
    <property type="term" value="C:cytoplasm"/>
    <property type="evidence" value="ECO:0007669"/>
    <property type="project" value="TreeGrafter"/>
</dbReference>
<gene>
    <name evidence="3" type="ORF">OGATHE_002571</name>
</gene>
<evidence type="ECO:0000256" key="1">
    <source>
        <dbReference type="ARBA" id="ARBA00022801"/>
    </source>
</evidence>
<dbReference type="AlphaFoldDB" id="A0A1B7SL34"/>
<dbReference type="GO" id="GO:0052717">
    <property type="term" value="F:tRNA-specific adenosine-34 deaminase activity"/>
    <property type="evidence" value="ECO:0007669"/>
    <property type="project" value="TreeGrafter"/>
</dbReference>
<organism evidence="3 4">
    <name type="scientific">Ogataea polymorpha</name>
    <dbReference type="NCBI Taxonomy" id="460523"/>
    <lineage>
        <taxon>Eukaryota</taxon>
        <taxon>Fungi</taxon>
        <taxon>Dikarya</taxon>
        <taxon>Ascomycota</taxon>
        <taxon>Saccharomycotina</taxon>
        <taxon>Pichiomycetes</taxon>
        <taxon>Pichiales</taxon>
        <taxon>Pichiaceae</taxon>
        <taxon>Ogataea</taxon>
    </lineage>
</organism>
<protein>
    <recommendedName>
        <fullName evidence="2">CMP/dCMP-type deaminase domain-containing protein</fullName>
    </recommendedName>
</protein>
<sequence length="226" mass="26288">MVDIRVHYMRMKEALRVAETALTVQEVPVGCILVYKNTIIARSFNQTNLSLNGTKHAEFEAYDQVRALYPDTYRDIFRDTVLYVTVEPCIMCASLLRQLEIKLVVFGCPNERFGGNGSIFTVNKDTSHFERPYKVIPGVLSREAVTLLRKFYLLENSKSPTSKDKKHRRLELNEFPPIDYSRYLERDEFQRAFGEEFGFVFDSNLFLEFDENGSIVNESKNKRIKT</sequence>
<name>A0A1B7SL34_9ASCO</name>
<dbReference type="Gene3D" id="3.40.140.10">
    <property type="entry name" value="Cytidine Deaminase, domain 2"/>
    <property type="match status" value="1"/>
</dbReference>
<reference evidence="3" key="1">
    <citation type="journal article" date="2021" name="Open Biol.">
        <title>Shared evolutionary footprints suggest mitochondrial oxidative damage underlies multiple complex I losses in fungi.</title>
        <authorList>
            <person name="Schikora-Tamarit M.A."/>
            <person name="Marcet-Houben M."/>
            <person name="Nosek J."/>
            <person name="Gabaldon T."/>
        </authorList>
    </citation>
    <scope>NUCLEOTIDE SEQUENCE</scope>
    <source>
        <strain evidence="3">NCAIM Y.01608</strain>
    </source>
</reference>
<keyword evidence="1" id="KW-0378">Hydrolase</keyword>
<proteinExistence type="predicted"/>
<evidence type="ECO:0000313" key="4">
    <source>
        <dbReference type="Proteomes" id="UP000788993"/>
    </source>
</evidence>
<dbReference type="PANTHER" id="PTHR11079">
    <property type="entry name" value="CYTOSINE DEAMINASE FAMILY MEMBER"/>
    <property type="match status" value="1"/>
</dbReference>
<dbReference type="GO" id="GO:0002100">
    <property type="term" value="P:tRNA wobble adenosine to inosine editing"/>
    <property type="evidence" value="ECO:0007669"/>
    <property type="project" value="TreeGrafter"/>
</dbReference>
<dbReference type="Pfam" id="PF00383">
    <property type="entry name" value="dCMP_cyt_deam_1"/>
    <property type="match status" value="1"/>
</dbReference>
<dbReference type="InterPro" id="IPR002125">
    <property type="entry name" value="CMP_dCMP_dom"/>
</dbReference>
<dbReference type="CDD" id="cd01285">
    <property type="entry name" value="nucleoside_deaminase"/>
    <property type="match status" value="1"/>
</dbReference>
<dbReference type="InterPro" id="IPR016193">
    <property type="entry name" value="Cytidine_deaminase-like"/>
</dbReference>
<dbReference type="RefSeq" id="XP_018212003.1">
    <property type="nucleotide sequence ID" value="XM_018355535.1"/>
</dbReference>
<dbReference type="SUPFAM" id="SSF53927">
    <property type="entry name" value="Cytidine deaminase-like"/>
    <property type="match status" value="1"/>
</dbReference>
<dbReference type="Proteomes" id="UP000788993">
    <property type="component" value="Unassembled WGS sequence"/>
</dbReference>
<keyword evidence="4" id="KW-1185">Reference proteome</keyword>
<dbReference type="EMBL" id="JAEUBD010000983">
    <property type="protein sequence ID" value="KAH3669759.1"/>
    <property type="molecule type" value="Genomic_DNA"/>
</dbReference>
<reference evidence="3" key="2">
    <citation type="submission" date="2021-01" db="EMBL/GenBank/DDBJ databases">
        <authorList>
            <person name="Schikora-Tamarit M.A."/>
        </authorList>
    </citation>
    <scope>NUCLEOTIDE SEQUENCE</scope>
    <source>
        <strain evidence="3">NCAIM Y.01608</strain>
    </source>
</reference>